<evidence type="ECO:0008006" key="3">
    <source>
        <dbReference type="Google" id="ProtNLM"/>
    </source>
</evidence>
<dbReference type="EMBL" id="ML978818">
    <property type="protein sequence ID" value="KAF2083250.1"/>
    <property type="molecule type" value="Genomic_DNA"/>
</dbReference>
<comment type="caution">
    <text evidence="1">The sequence shown here is derived from an EMBL/GenBank/DDBJ whole genome shotgun (WGS) entry which is preliminary data.</text>
</comment>
<keyword evidence="2" id="KW-1185">Reference proteome</keyword>
<dbReference type="PANTHER" id="PTHR12732:SF8">
    <property type="entry name" value="NUCLEAR MRNA EXPORT PROTEIN THP1"/>
    <property type="match status" value="1"/>
</dbReference>
<organism evidence="1 2">
    <name type="scientific">Saccharata proteae CBS 121410</name>
    <dbReference type="NCBI Taxonomy" id="1314787"/>
    <lineage>
        <taxon>Eukaryota</taxon>
        <taxon>Fungi</taxon>
        <taxon>Dikarya</taxon>
        <taxon>Ascomycota</taxon>
        <taxon>Pezizomycotina</taxon>
        <taxon>Dothideomycetes</taxon>
        <taxon>Dothideomycetes incertae sedis</taxon>
        <taxon>Botryosphaeriales</taxon>
        <taxon>Saccharataceae</taxon>
        <taxon>Saccharata</taxon>
    </lineage>
</organism>
<protein>
    <recommendedName>
        <fullName evidence="3">PCI domain-containing protein</fullName>
    </recommendedName>
</protein>
<dbReference type="OrthoDB" id="5404651at2759"/>
<reference evidence="1" key="1">
    <citation type="journal article" date="2020" name="Stud. Mycol.">
        <title>101 Dothideomycetes genomes: a test case for predicting lifestyles and emergence of pathogens.</title>
        <authorList>
            <person name="Haridas S."/>
            <person name="Albert R."/>
            <person name="Binder M."/>
            <person name="Bloem J."/>
            <person name="Labutti K."/>
            <person name="Salamov A."/>
            <person name="Andreopoulos B."/>
            <person name="Baker S."/>
            <person name="Barry K."/>
            <person name="Bills G."/>
            <person name="Bluhm B."/>
            <person name="Cannon C."/>
            <person name="Castanera R."/>
            <person name="Culley D."/>
            <person name="Daum C."/>
            <person name="Ezra D."/>
            <person name="Gonzalez J."/>
            <person name="Henrissat B."/>
            <person name="Kuo A."/>
            <person name="Liang C."/>
            <person name="Lipzen A."/>
            <person name="Lutzoni F."/>
            <person name="Magnuson J."/>
            <person name="Mondo S."/>
            <person name="Nolan M."/>
            <person name="Ohm R."/>
            <person name="Pangilinan J."/>
            <person name="Park H.-J."/>
            <person name="Ramirez L."/>
            <person name="Alfaro M."/>
            <person name="Sun H."/>
            <person name="Tritt A."/>
            <person name="Yoshinaga Y."/>
            <person name="Zwiers L.-H."/>
            <person name="Turgeon B."/>
            <person name="Goodwin S."/>
            <person name="Spatafora J."/>
            <person name="Crous P."/>
            <person name="Grigoriev I."/>
        </authorList>
    </citation>
    <scope>NUCLEOTIDE SEQUENCE</scope>
    <source>
        <strain evidence="1">CBS 121410</strain>
    </source>
</reference>
<dbReference type="GO" id="GO:0003723">
    <property type="term" value="F:RNA binding"/>
    <property type="evidence" value="ECO:0007669"/>
    <property type="project" value="InterPro"/>
</dbReference>
<dbReference type="Proteomes" id="UP000799776">
    <property type="component" value="Unassembled WGS sequence"/>
</dbReference>
<gene>
    <name evidence="1" type="ORF">K490DRAFT_52150</name>
</gene>
<dbReference type="GO" id="GO:0003690">
    <property type="term" value="F:double-stranded DNA binding"/>
    <property type="evidence" value="ECO:0007669"/>
    <property type="project" value="InterPro"/>
</dbReference>
<name>A0A9P4LR67_9PEZI</name>
<evidence type="ECO:0000313" key="2">
    <source>
        <dbReference type="Proteomes" id="UP000799776"/>
    </source>
</evidence>
<dbReference type="PANTHER" id="PTHR12732">
    <property type="entry name" value="UNCHARACTERIZED PROTEASOME COMPONENT REGION PCI-CONTAINING"/>
    <property type="match status" value="1"/>
</dbReference>
<proteinExistence type="predicted"/>
<sequence length="573" mass="64591">MSSTPTLDMFLQEVRGIMREKNGDKLQAYLVIEPSQGTYPPLYNTMIAELRRSFPDGTEDALEDKCREEMPELLELEDRSSFESFYRFLAQYFVFLRDIDVQNLNEKQLEAYNLLAELVEKCTSALGHASMGIVVLPTSISCSRMLAKLAIILDKQPHLIAHMAQVDESSGEKETLPEKAAVILRRAFLTCLNDRSGSSSGIRDGRPDGKKSGIYTIANLCLKILFQCRKINSAVTIFTNIQNQSPPLSIYPRPERITYLYYLGRFHFTNNHFYRAQLALQSAFDQCPPTPPTFKQRRLILIYLLTSNIILGRFPTAHLYALPEAIGLAERFRPLTRAIAKGDLARFNWLLDSSNQHAAWFLHFRILFQLKNRCTVLVWRSLLRRTFLLAGDDGDPNSRKAPTVDLDAFAAVLAFTEKRCLDPTLMSRGAPQTRHPNWIYMSTEPARKYIYTDPDFEGLSDDEGENVVENGGAVKSVRQPILPDIRVAESIVSSLVDQGFLGGFVSHKQRRFAIVGAKRRGPLQAGFPVPWQAVLERVEEEGEEVPGWKRDIDAGMGDGRVVSLAGARPVGLE</sequence>
<evidence type="ECO:0000313" key="1">
    <source>
        <dbReference type="EMBL" id="KAF2083250.1"/>
    </source>
</evidence>
<dbReference type="InterPro" id="IPR045114">
    <property type="entry name" value="Csn12-like"/>
</dbReference>
<dbReference type="SMART" id="SM00753">
    <property type="entry name" value="PAM"/>
    <property type="match status" value="1"/>
</dbReference>
<accession>A0A9P4LR67</accession>
<dbReference type="AlphaFoldDB" id="A0A9P4LR67"/>